<keyword evidence="1" id="KW-1133">Transmembrane helix</keyword>
<keyword evidence="1" id="KW-0812">Transmembrane</keyword>
<dbReference type="InParanoid" id="A0A3A9JV11"/>
<keyword evidence="1" id="KW-0472">Membrane</keyword>
<dbReference type="EMBL" id="RAQU01000122">
    <property type="protein sequence ID" value="RKK02849.1"/>
    <property type="molecule type" value="Genomic_DNA"/>
</dbReference>
<evidence type="ECO:0000259" key="2">
    <source>
        <dbReference type="Pfam" id="PF09835"/>
    </source>
</evidence>
<dbReference type="Proteomes" id="UP000278036">
    <property type="component" value="Unassembled WGS sequence"/>
</dbReference>
<sequence length="148" mass="15505">MRPRTLLKRVRDAWAGLLASPGGPGKVSRGLAAGAAAAMLPAFGLHLVVAAALAWILRGSLPVAAAACLSFGNPLTHLFLVPLEYELGRRLVPASLDFLPKQGPDWLLTLLPDAEETLAGGLLLAFVFGLAVWLLARRALAGKAAKPR</sequence>
<dbReference type="PANTHER" id="PTHR40547:SF1">
    <property type="entry name" value="SLL0298 PROTEIN"/>
    <property type="match status" value="1"/>
</dbReference>
<reference evidence="3 6" key="1">
    <citation type="submission" date="2018-09" db="EMBL/GenBank/DDBJ databases">
        <title>Roseomonas sp. nov., isolated from feces of Tibetan antelopes in the Qinghai-Tibet plateau, China.</title>
        <authorList>
            <person name="Tian Z."/>
        </authorList>
    </citation>
    <scope>NUCLEOTIDE SEQUENCE [LARGE SCALE GENOMIC DNA]</scope>
    <source>
        <strain evidence="4 5">Z23</strain>
        <strain evidence="3 6">Z24</strain>
    </source>
</reference>
<dbReference type="InterPro" id="IPR018639">
    <property type="entry name" value="DUF2062"/>
</dbReference>
<evidence type="ECO:0000256" key="1">
    <source>
        <dbReference type="SAM" id="Phobius"/>
    </source>
</evidence>
<dbReference type="AlphaFoldDB" id="A0A3A9JV11"/>
<feature type="transmembrane region" description="Helical" evidence="1">
    <location>
        <begin position="31"/>
        <end position="56"/>
    </location>
</feature>
<evidence type="ECO:0000313" key="3">
    <source>
        <dbReference type="EMBL" id="RKK02849.1"/>
    </source>
</evidence>
<proteinExistence type="predicted"/>
<accession>A0A3A9JV11</accession>
<evidence type="ECO:0000313" key="4">
    <source>
        <dbReference type="EMBL" id="RMI15460.1"/>
    </source>
</evidence>
<protein>
    <submittedName>
        <fullName evidence="3">DUF2062 domain-containing protein</fullName>
    </submittedName>
</protein>
<gene>
    <name evidence="3" type="ORF">D6Z83_17665</name>
    <name evidence="4" type="ORF">EBE87_25750</name>
</gene>
<dbReference type="EMBL" id="RFLX01000056">
    <property type="protein sequence ID" value="RMI15460.1"/>
    <property type="molecule type" value="Genomic_DNA"/>
</dbReference>
<dbReference type="PANTHER" id="PTHR40547">
    <property type="entry name" value="SLL0298 PROTEIN"/>
    <property type="match status" value="1"/>
</dbReference>
<keyword evidence="5" id="KW-1185">Reference proteome</keyword>
<comment type="caution">
    <text evidence="3">The sequence shown here is derived from an EMBL/GenBank/DDBJ whole genome shotgun (WGS) entry which is preliminary data.</text>
</comment>
<feature type="domain" description="DUF2062" evidence="2">
    <location>
        <begin position="9"/>
        <end position="140"/>
    </location>
</feature>
<evidence type="ECO:0000313" key="6">
    <source>
        <dbReference type="Proteomes" id="UP000278036"/>
    </source>
</evidence>
<dbReference type="Proteomes" id="UP000274097">
    <property type="component" value="Unassembled WGS sequence"/>
</dbReference>
<dbReference type="Pfam" id="PF09835">
    <property type="entry name" value="DUF2062"/>
    <property type="match status" value="1"/>
</dbReference>
<evidence type="ECO:0000313" key="5">
    <source>
        <dbReference type="Proteomes" id="UP000274097"/>
    </source>
</evidence>
<dbReference type="OrthoDB" id="7279200at2"/>
<name>A0A3A9JV11_9PROT</name>
<organism evidence="3 6">
    <name type="scientific">Teichococcus wenyumeiae</name>
    <dbReference type="NCBI Taxonomy" id="2478470"/>
    <lineage>
        <taxon>Bacteria</taxon>
        <taxon>Pseudomonadati</taxon>
        <taxon>Pseudomonadota</taxon>
        <taxon>Alphaproteobacteria</taxon>
        <taxon>Acetobacterales</taxon>
        <taxon>Roseomonadaceae</taxon>
        <taxon>Roseomonas</taxon>
    </lineage>
</organism>
<feature type="transmembrane region" description="Helical" evidence="1">
    <location>
        <begin position="117"/>
        <end position="136"/>
    </location>
</feature>